<sequence length="511" mass="58264">AEFLVKVTDKNLGLAVITKSWYRKECEIHLSNQKAYTLVHIETILDLDMKLYNIIKGNVFTPTMFSTFSTVAKRAHNHRRDSSERKNAAEISEARQATSSRGTTASGFQRSMSLRSSSFSRFTGIPSNKKVITNEHTLPPFISKNGRRYLRDETLPYPLPCDLAETHRQTLRTMLLLQVFNGPLCSPFFQTEPPMRVLEVACGSGYWSVMCHRHFFQQGFKSISFTGIDITPPAIPVETLENSNINWNFVQHDLRQVPLPFKDDEFCIVMVKDVSMVIPMTDMEQTLMDEYLRILKPGGTLEIWDGDHSLRMLLPYSQFIVNEERDKTSPREIVNKNLKGTYLLTPETSFAIPKNQYLNEYNVWVSKSLGARNLSSMPCTTMLPLLIQESDSLQDINSRRFAIPLGKVRWENECVGESKDISENTSKGKAKGPENNFSNATQDALRRTALMTVIQMIESLEPLLREASGKDPDEWDYWTECMMSDLLQGNGASWGECLEVGAWWARKKLVP</sequence>
<dbReference type="PANTHER" id="PTHR43591:SF50">
    <property type="entry name" value="METHYLTRANSFERASE DOMAIN-CONTAINING PROTEIN-RELATED"/>
    <property type="match status" value="1"/>
</dbReference>
<proteinExistence type="predicted"/>
<dbReference type="STRING" id="225359.A0A2S4PPM1"/>
<evidence type="ECO:0000313" key="3">
    <source>
        <dbReference type="EMBL" id="POS83976.1"/>
    </source>
</evidence>
<keyword evidence="4" id="KW-1185">Reference proteome</keyword>
<organism evidence="3 4">
    <name type="scientific">Erysiphe pulchra</name>
    <dbReference type="NCBI Taxonomy" id="225359"/>
    <lineage>
        <taxon>Eukaryota</taxon>
        <taxon>Fungi</taxon>
        <taxon>Dikarya</taxon>
        <taxon>Ascomycota</taxon>
        <taxon>Pezizomycotina</taxon>
        <taxon>Leotiomycetes</taxon>
        <taxon>Erysiphales</taxon>
        <taxon>Erysiphaceae</taxon>
        <taxon>Erysiphe</taxon>
    </lineage>
</organism>
<evidence type="ECO:0000259" key="2">
    <source>
        <dbReference type="Pfam" id="PF13649"/>
    </source>
</evidence>
<dbReference type="SUPFAM" id="SSF53335">
    <property type="entry name" value="S-adenosyl-L-methionine-dependent methyltransferases"/>
    <property type="match status" value="1"/>
</dbReference>
<accession>A0A2S4PPM1</accession>
<dbReference type="PANTHER" id="PTHR43591">
    <property type="entry name" value="METHYLTRANSFERASE"/>
    <property type="match status" value="1"/>
</dbReference>
<reference evidence="3 4" key="1">
    <citation type="submission" date="2017-10" db="EMBL/GenBank/DDBJ databases">
        <title>Development of genomic resources for the powdery mildew, Erysiphe pulchra.</title>
        <authorList>
            <person name="Wadl P.A."/>
            <person name="Mack B.M."/>
            <person name="Moore G."/>
            <person name="Beltz S.B."/>
        </authorList>
    </citation>
    <scope>NUCLEOTIDE SEQUENCE [LARGE SCALE GENOMIC DNA]</scope>
    <source>
        <strain evidence="3">Cflorida</strain>
    </source>
</reference>
<dbReference type="InterPro" id="IPR029063">
    <property type="entry name" value="SAM-dependent_MTases_sf"/>
</dbReference>
<dbReference type="Proteomes" id="UP000237438">
    <property type="component" value="Unassembled WGS sequence"/>
</dbReference>
<feature type="region of interest" description="Disordered" evidence="1">
    <location>
        <begin position="75"/>
        <end position="109"/>
    </location>
</feature>
<feature type="domain" description="Methyltransferase" evidence="2">
    <location>
        <begin position="197"/>
        <end position="299"/>
    </location>
</feature>
<dbReference type="CDD" id="cd02440">
    <property type="entry name" value="AdoMet_MTases"/>
    <property type="match status" value="1"/>
</dbReference>
<feature type="compositionally biased region" description="Polar residues" evidence="1">
    <location>
        <begin position="95"/>
        <end position="105"/>
    </location>
</feature>
<protein>
    <recommendedName>
        <fullName evidence="2">Methyltransferase domain-containing protein</fullName>
    </recommendedName>
</protein>
<dbReference type="EMBL" id="PEDP01001246">
    <property type="protein sequence ID" value="POS83976.1"/>
    <property type="molecule type" value="Genomic_DNA"/>
</dbReference>
<comment type="caution">
    <text evidence="3">The sequence shown here is derived from an EMBL/GenBank/DDBJ whole genome shotgun (WGS) entry which is preliminary data.</text>
</comment>
<feature type="non-terminal residue" evidence="3">
    <location>
        <position position="1"/>
    </location>
</feature>
<dbReference type="OrthoDB" id="2013972at2759"/>
<gene>
    <name evidence="3" type="ORF">EPUL_003990</name>
</gene>
<evidence type="ECO:0000256" key="1">
    <source>
        <dbReference type="SAM" id="MobiDB-lite"/>
    </source>
</evidence>
<evidence type="ECO:0000313" key="4">
    <source>
        <dbReference type="Proteomes" id="UP000237438"/>
    </source>
</evidence>
<dbReference type="AlphaFoldDB" id="A0A2S4PPM1"/>
<dbReference type="Pfam" id="PF13649">
    <property type="entry name" value="Methyltransf_25"/>
    <property type="match status" value="1"/>
</dbReference>
<name>A0A2S4PPM1_9PEZI</name>
<feature type="region of interest" description="Disordered" evidence="1">
    <location>
        <begin position="419"/>
        <end position="438"/>
    </location>
</feature>
<dbReference type="Gene3D" id="3.40.50.150">
    <property type="entry name" value="Vaccinia Virus protein VP39"/>
    <property type="match status" value="1"/>
</dbReference>
<dbReference type="InterPro" id="IPR041698">
    <property type="entry name" value="Methyltransf_25"/>
</dbReference>
<feature type="non-terminal residue" evidence="3">
    <location>
        <position position="511"/>
    </location>
</feature>